<dbReference type="Gramene" id="PGSC0003DMT400095844">
    <property type="protein sequence ID" value="PGSC0003DMT400095844"/>
    <property type="gene ID" value="PGSC0003DMG400045415"/>
</dbReference>
<sequence>MAHWFRASRWGGISAARVGPLWRVRRDLRSPRTTETNPEREGSSFLGFKLVSRLPRSGITNLDRLPRSSIIMGSVATFRHNHWIGYHVPWDSPRDPTSTLWLCTDTAIALIFVEYKESSGGY</sequence>
<dbReference type="EnsemblPlants" id="PGSC0003DMT400095844">
    <property type="protein sequence ID" value="PGSC0003DMT400095844"/>
    <property type="gene ID" value="PGSC0003DMG400045415"/>
</dbReference>
<evidence type="ECO:0000313" key="1">
    <source>
        <dbReference type="EnsemblPlants" id="PGSC0003DMT400095844"/>
    </source>
</evidence>
<dbReference type="AlphaFoldDB" id="M1DX58"/>
<protein>
    <submittedName>
        <fullName evidence="1">Uncharacterized protein</fullName>
    </submittedName>
</protein>
<dbReference type="PaxDb" id="4113-PGSC0003DMT400095844"/>
<dbReference type="HOGENOM" id="CLU_2030808_0_0_1"/>
<reference evidence="2" key="1">
    <citation type="journal article" date="2011" name="Nature">
        <title>Genome sequence and analysis of the tuber crop potato.</title>
        <authorList>
            <consortium name="The Potato Genome Sequencing Consortium"/>
        </authorList>
    </citation>
    <scope>NUCLEOTIDE SEQUENCE [LARGE SCALE GENOMIC DNA]</scope>
    <source>
        <strain evidence="2">cv. DM1-3 516 R44</strain>
    </source>
</reference>
<keyword evidence="2" id="KW-1185">Reference proteome</keyword>
<accession>M1DX58</accession>
<reference evidence="1" key="2">
    <citation type="submission" date="2015-06" db="UniProtKB">
        <authorList>
            <consortium name="EnsemblPlants"/>
        </authorList>
    </citation>
    <scope>IDENTIFICATION</scope>
    <source>
        <strain evidence="1">DM1-3 516 R44</strain>
    </source>
</reference>
<organism evidence="1 2">
    <name type="scientific">Solanum tuberosum</name>
    <name type="common">Potato</name>
    <dbReference type="NCBI Taxonomy" id="4113"/>
    <lineage>
        <taxon>Eukaryota</taxon>
        <taxon>Viridiplantae</taxon>
        <taxon>Streptophyta</taxon>
        <taxon>Embryophyta</taxon>
        <taxon>Tracheophyta</taxon>
        <taxon>Spermatophyta</taxon>
        <taxon>Magnoliopsida</taxon>
        <taxon>eudicotyledons</taxon>
        <taxon>Gunneridae</taxon>
        <taxon>Pentapetalae</taxon>
        <taxon>asterids</taxon>
        <taxon>lamiids</taxon>
        <taxon>Solanales</taxon>
        <taxon>Solanaceae</taxon>
        <taxon>Solanoideae</taxon>
        <taxon>Solaneae</taxon>
        <taxon>Solanum</taxon>
    </lineage>
</organism>
<name>M1DX58_SOLTU</name>
<dbReference type="Proteomes" id="UP000011115">
    <property type="component" value="Unassembled WGS sequence"/>
</dbReference>
<proteinExistence type="predicted"/>
<dbReference type="InParanoid" id="M1DX58"/>
<evidence type="ECO:0000313" key="2">
    <source>
        <dbReference type="Proteomes" id="UP000011115"/>
    </source>
</evidence>